<dbReference type="InterPro" id="IPR045584">
    <property type="entry name" value="Pilin-like"/>
</dbReference>
<dbReference type="PATRIC" id="fig|1217721.7.peg.3573"/>
<keyword evidence="8 11" id="KW-0472">Membrane</keyword>
<comment type="similarity">
    <text evidence="9">Belongs to the GSP H family.</text>
</comment>
<dbReference type="AlphaFoldDB" id="A0A075K3V0"/>
<evidence type="ECO:0000256" key="10">
    <source>
        <dbReference type="ARBA" id="ARBA00030775"/>
    </source>
</evidence>
<evidence type="ECO:0000256" key="9">
    <source>
        <dbReference type="ARBA" id="ARBA00025772"/>
    </source>
</evidence>
<evidence type="ECO:0000313" key="13">
    <source>
        <dbReference type="EMBL" id="AIF48891.1"/>
    </source>
</evidence>
<evidence type="ECO:0000256" key="2">
    <source>
        <dbReference type="ARBA" id="ARBA00021549"/>
    </source>
</evidence>
<sequence>MNMRCSELGARRSHRGHVGGFTVVELVITLLIGAVIIAFAAPSFRSMVISNRLTTVANEVVDAINVARMEAVKRNGNVQFCSDSATVNTTGNALGDKCGVQGGAVYALSVDNSGNPQLDPVRTDIHELASSLTITGNIVALRFNGQGLGVKPGTSMPYSGTVIDICSPNLNADNHRIVRMVAGSILEVVPNPGSCT</sequence>
<evidence type="ECO:0000313" key="14">
    <source>
        <dbReference type="Proteomes" id="UP000027987"/>
    </source>
</evidence>
<evidence type="ECO:0000259" key="12">
    <source>
        <dbReference type="Pfam" id="PF12019"/>
    </source>
</evidence>
<dbReference type="HOGENOM" id="CLU_084761_1_2_6"/>
<evidence type="ECO:0000256" key="6">
    <source>
        <dbReference type="ARBA" id="ARBA00022692"/>
    </source>
</evidence>
<evidence type="ECO:0000256" key="11">
    <source>
        <dbReference type="SAM" id="Phobius"/>
    </source>
</evidence>
<keyword evidence="14" id="KW-1185">Reference proteome</keyword>
<feature type="transmembrane region" description="Helical" evidence="11">
    <location>
        <begin position="21"/>
        <end position="41"/>
    </location>
</feature>
<dbReference type="EMBL" id="CP008884">
    <property type="protein sequence ID" value="AIF48891.1"/>
    <property type="molecule type" value="Genomic_DNA"/>
</dbReference>
<proteinExistence type="inferred from homology"/>
<dbReference type="KEGG" id="dja:HY57_17400"/>
<reference evidence="13 14" key="1">
    <citation type="submission" date="2014-07" db="EMBL/GenBank/DDBJ databases">
        <title>Complete Genome Sequence of Dyella japonica Strain A8 Isolated from Malaysian Tropical Soil.</title>
        <authorList>
            <person name="Hui R.K.H."/>
            <person name="Chen J.-W."/>
            <person name="Chan K.-G."/>
            <person name="Leung F.C.C."/>
        </authorList>
    </citation>
    <scope>NUCLEOTIDE SEQUENCE [LARGE SCALE GENOMIC DNA]</scope>
    <source>
        <strain evidence="13 14">A8</strain>
    </source>
</reference>
<dbReference type="Gene3D" id="3.55.40.10">
    <property type="entry name" value="minor pseudopilin epsh domain"/>
    <property type="match status" value="1"/>
</dbReference>
<keyword evidence="3" id="KW-1003">Cell membrane</keyword>
<protein>
    <recommendedName>
        <fullName evidence="2">Type II secretion system protein H</fullName>
    </recommendedName>
    <alternativeName>
        <fullName evidence="10">General secretion pathway protein H</fullName>
    </alternativeName>
</protein>
<evidence type="ECO:0000256" key="8">
    <source>
        <dbReference type="ARBA" id="ARBA00023136"/>
    </source>
</evidence>
<dbReference type="GO" id="GO:0015627">
    <property type="term" value="C:type II protein secretion system complex"/>
    <property type="evidence" value="ECO:0007669"/>
    <property type="project" value="InterPro"/>
</dbReference>
<comment type="subcellular location">
    <subcellularLocation>
        <location evidence="1">Cell inner membrane</location>
        <topology evidence="1">Single-pass membrane protein</topology>
    </subcellularLocation>
</comment>
<dbReference type="GO" id="GO:0015628">
    <property type="term" value="P:protein secretion by the type II secretion system"/>
    <property type="evidence" value="ECO:0007669"/>
    <property type="project" value="InterPro"/>
</dbReference>
<dbReference type="InterPro" id="IPR022346">
    <property type="entry name" value="T2SS_GspH"/>
</dbReference>
<keyword evidence="6 11" id="KW-0812">Transmembrane</keyword>
<keyword evidence="7 11" id="KW-1133">Transmembrane helix</keyword>
<dbReference type="SUPFAM" id="SSF54523">
    <property type="entry name" value="Pili subunits"/>
    <property type="match status" value="1"/>
</dbReference>
<dbReference type="STRING" id="1217721.HY57_17400"/>
<evidence type="ECO:0000256" key="4">
    <source>
        <dbReference type="ARBA" id="ARBA00022481"/>
    </source>
</evidence>
<dbReference type="Pfam" id="PF12019">
    <property type="entry name" value="GspH"/>
    <property type="match status" value="1"/>
</dbReference>
<evidence type="ECO:0000256" key="7">
    <source>
        <dbReference type="ARBA" id="ARBA00022989"/>
    </source>
</evidence>
<evidence type="ECO:0000256" key="5">
    <source>
        <dbReference type="ARBA" id="ARBA00022519"/>
    </source>
</evidence>
<dbReference type="GO" id="GO:0005886">
    <property type="term" value="C:plasma membrane"/>
    <property type="evidence" value="ECO:0007669"/>
    <property type="project" value="UniProtKB-SubCell"/>
</dbReference>
<feature type="domain" description="General secretion pathway GspH" evidence="12">
    <location>
        <begin position="57"/>
        <end position="176"/>
    </location>
</feature>
<evidence type="ECO:0000256" key="3">
    <source>
        <dbReference type="ARBA" id="ARBA00022475"/>
    </source>
</evidence>
<organism evidence="13 14">
    <name type="scientific">Dyella japonica A8</name>
    <dbReference type="NCBI Taxonomy" id="1217721"/>
    <lineage>
        <taxon>Bacteria</taxon>
        <taxon>Pseudomonadati</taxon>
        <taxon>Pseudomonadota</taxon>
        <taxon>Gammaproteobacteria</taxon>
        <taxon>Lysobacterales</taxon>
        <taxon>Rhodanobacteraceae</taxon>
        <taxon>Dyella</taxon>
    </lineage>
</organism>
<accession>A0A075K3V0</accession>
<keyword evidence="5" id="KW-0997">Cell inner membrane</keyword>
<evidence type="ECO:0000256" key="1">
    <source>
        <dbReference type="ARBA" id="ARBA00004377"/>
    </source>
</evidence>
<name>A0A075K3V0_9GAMM</name>
<dbReference type="Proteomes" id="UP000027987">
    <property type="component" value="Chromosome"/>
</dbReference>
<keyword evidence="4" id="KW-0488">Methylation</keyword>
<gene>
    <name evidence="13" type="ORF">HY57_17400</name>
</gene>